<reference evidence="3" key="1">
    <citation type="journal article" date="2017" name="Cell">
        <title>Insights into land plant evolution garnered from the Marchantia polymorpha genome.</title>
        <authorList>
            <person name="Bowman J.L."/>
            <person name="Kohchi T."/>
            <person name="Yamato K.T."/>
            <person name="Jenkins J."/>
            <person name="Shu S."/>
            <person name="Ishizaki K."/>
            <person name="Yamaoka S."/>
            <person name="Nishihama R."/>
            <person name="Nakamura Y."/>
            <person name="Berger F."/>
            <person name="Adam C."/>
            <person name="Aki S.S."/>
            <person name="Althoff F."/>
            <person name="Araki T."/>
            <person name="Arteaga-Vazquez M.A."/>
            <person name="Balasubrmanian S."/>
            <person name="Barry K."/>
            <person name="Bauer D."/>
            <person name="Boehm C.R."/>
            <person name="Briginshaw L."/>
            <person name="Caballero-Perez J."/>
            <person name="Catarino B."/>
            <person name="Chen F."/>
            <person name="Chiyoda S."/>
            <person name="Chovatia M."/>
            <person name="Davies K.M."/>
            <person name="Delmans M."/>
            <person name="Demura T."/>
            <person name="Dierschke T."/>
            <person name="Dolan L."/>
            <person name="Dorantes-Acosta A.E."/>
            <person name="Eklund D.M."/>
            <person name="Florent S.N."/>
            <person name="Flores-Sandoval E."/>
            <person name="Fujiyama A."/>
            <person name="Fukuzawa H."/>
            <person name="Galik B."/>
            <person name="Grimanelli D."/>
            <person name="Grimwood J."/>
            <person name="Grossniklaus U."/>
            <person name="Hamada T."/>
            <person name="Haseloff J."/>
            <person name="Hetherington A.J."/>
            <person name="Higo A."/>
            <person name="Hirakawa Y."/>
            <person name="Hundley H.N."/>
            <person name="Ikeda Y."/>
            <person name="Inoue K."/>
            <person name="Inoue S.I."/>
            <person name="Ishida S."/>
            <person name="Jia Q."/>
            <person name="Kakita M."/>
            <person name="Kanazawa T."/>
            <person name="Kawai Y."/>
            <person name="Kawashima T."/>
            <person name="Kennedy M."/>
            <person name="Kinose K."/>
            <person name="Kinoshita T."/>
            <person name="Kohara Y."/>
            <person name="Koide E."/>
            <person name="Komatsu K."/>
            <person name="Kopischke S."/>
            <person name="Kubo M."/>
            <person name="Kyozuka J."/>
            <person name="Lagercrantz U."/>
            <person name="Lin S.S."/>
            <person name="Lindquist E."/>
            <person name="Lipzen A.M."/>
            <person name="Lu C.W."/>
            <person name="De Luna E."/>
            <person name="Martienssen R.A."/>
            <person name="Minamino N."/>
            <person name="Mizutani M."/>
            <person name="Mizutani M."/>
            <person name="Mochizuki N."/>
            <person name="Monte I."/>
            <person name="Mosher R."/>
            <person name="Nagasaki H."/>
            <person name="Nakagami H."/>
            <person name="Naramoto S."/>
            <person name="Nishitani K."/>
            <person name="Ohtani M."/>
            <person name="Okamoto T."/>
            <person name="Okumura M."/>
            <person name="Phillips J."/>
            <person name="Pollak B."/>
            <person name="Reinders A."/>
            <person name="Rovekamp M."/>
            <person name="Sano R."/>
            <person name="Sawa S."/>
            <person name="Schmid M.W."/>
            <person name="Shirakawa M."/>
            <person name="Solano R."/>
            <person name="Spunde A."/>
            <person name="Suetsugu N."/>
            <person name="Sugano S."/>
            <person name="Sugiyama A."/>
            <person name="Sun R."/>
            <person name="Suzuki Y."/>
            <person name="Takenaka M."/>
            <person name="Takezawa D."/>
            <person name="Tomogane H."/>
            <person name="Tsuzuki M."/>
            <person name="Ueda T."/>
            <person name="Umeda M."/>
            <person name="Ward J.M."/>
            <person name="Watanabe Y."/>
            <person name="Yazaki K."/>
            <person name="Yokoyama R."/>
            <person name="Yoshitake Y."/>
            <person name="Yotsui I."/>
            <person name="Zachgo S."/>
            <person name="Schmutz J."/>
        </authorList>
    </citation>
    <scope>NUCLEOTIDE SEQUENCE [LARGE SCALE GENOMIC DNA]</scope>
    <source>
        <strain evidence="3">Tak-1</strain>
    </source>
</reference>
<evidence type="ECO:0000313" key="3">
    <source>
        <dbReference type="Proteomes" id="UP000244005"/>
    </source>
</evidence>
<name>A0A2R6X0S8_MARPO</name>
<protein>
    <submittedName>
        <fullName evidence="2">Uncharacterized protein</fullName>
    </submittedName>
</protein>
<dbReference type="EMBL" id="KZ772716">
    <property type="protein sequence ID" value="PTQ39708.1"/>
    <property type="molecule type" value="Genomic_DNA"/>
</dbReference>
<feature type="region of interest" description="Disordered" evidence="1">
    <location>
        <begin position="25"/>
        <end position="115"/>
    </location>
</feature>
<sequence>MKARLAAHAAYFKRTQVTHQALGSFRPAKAVQSSPVRPSARVRPDGPDVEIPKRVSNLSIRASDVGRSRPRSTSPRGARTPRPPAPQPVHGPRADDQSPPATPALQPPGQPPLPSPCSSPLLFLKKCRCCLSPPPSSCDGQQRSYRQPLTLFSRALARSPPLRSLALPALSAARACLHEQASTFAALFLCSAHCRVFNPQGRREWKGRERGEWSGGRQGRGELGRRGRASDGLRGSALGSGAICAAVVGREGGREVFPLQEVRPSRGPRVACRSVPDLGRQGFHRRELSCFARLWALVLGSELPRSPLRRFASLS</sequence>
<evidence type="ECO:0000313" key="2">
    <source>
        <dbReference type="EMBL" id="PTQ39708.1"/>
    </source>
</evidence>
<proteinExistence type="predicted"/>
<accession>A0A2R6X0S8</accession>
<feature type="compositionally biased region" description="Basic and acidic residues" evidence="1">
    <location>
        <begin position="42"/>
        <end position="53"/>
    </location>
</feature>
<dbReference type="Gramene" id="Mp4g03490.1">
    <property type="protein sequence ID" value="Mp4g03490.1.cds"/>
    <property type="gene ID" value="Mp4g03490"/>
</dbReference>
<feature type="compositionally biased region" description="Low complexity" evidence="1">
    <location>
        <begin position="71"/>
        <end position="80"/>
    </location>
</feature>
<dbReference type="AlphaFoldDB" id="A0A2R6X0S8"/>
<feature type="region of interest" description="Disordered" evidence="1">
    <location>
        <begin position="205"/>
        <end position="232"/>
    </location>
</feature>
<gene>
    <name evidence="2" type="ORF">MARPO_0044s0124</name>
</gene>
<dbReference type="Proteomes" id="UP000244005">
    <property type="component" value="Unassembled WGS sequence"/>
</dbReference>
<feature type="compositionally biased region" description="Pro residues" evidence="1">
    <location>
        <begin position="100"/>
        <end position="115"/>
    </location>
</feature>
<keyword evidence="3" id="KW-1185">Reference proteome</keyword>
<feature type="compositionally biased region" description="Basic and acidic residues" evidence="1">
    <location>
        <begin position="219"/>
        <end position="231"/>
    </location>
</feature>
<evidence type="ECO:0000256" key="1">
    <source>
        <dbReference type="SAM" id="MobiDB-lite"/>
    </source>
</evidence>
<organism evidence="2 3">
    <name type="scientific">Marchantia polymorpha</name>
    <name type="common">Common liverwort</name>
    <name type="synonym">Marchantia aquatica</name>
    <dbReference type="NCBI Taxonomy" id="3197"/>
    <lineage>
        <taxon>Eukaryota</taxon>
        <taxon>Viridiplantae</taxon>
        <taxon>Streptophyta</taxon>
        <taxon>Embryophyta</taxon>
        <taxon>Marchantiophyta</taxon>
        <taxon>Marchantiopsida</taxon>
        <taxon>Marchantiidae</taxon>
        <taxon>Marchantiales</taxon>
        <taxon>Marchantiaceae</taxon>
        <taxon>Marchantia</taxon>
    </lineage>
</organism>